<dbReference type="EMBL" id="CP063196">
    <property type="protein sequence ID" value="UOE17960.1"/>
    <property type="molecule type" value="Genomic_DNA"/>
</dbReference>
<dbReference type="Pfam" id="PF10936">
    <property type="entry name" value="DUF2617"/>
    <property type="match status" value="1"/>
</dbReference>
<name>A0A399G5D3_9ACTN</name>
<reference evidence="1" key="1">
    <citation type="submission" date="2020-10" db="EMBL/GenBank/DDBJ databases">
        <title>De novo genome project of the cellulose decomposer Thermobifida halotolerans type strain.</title>
        <authorList>
            <person name="Nagy I."/>
            <person name="Horvath B."/>
            <person name="Kukolya J."/>
            <person name="Nagy I."/>
            <person name="Orsini M."/>
        </authorList>
    </citation>
    <scope>NUCLEOTIDE SEQUENCE</scope>
    <source>
        <strain evidence="1">DSM 44931</strain>
    </source>
</reference>
<dbReference type="RefSeq" id="WP_068688718.1">
    <property type="nucleotide sequence ID" value="NZ_CP063196.1"/>
</dbReference>
<evidence type="ECO:0000313" key="2">
    <source>
        <dbReference type="Proteomes" id="UP000265719"/>
    </source>
</evidence>
<dbReference type="InterPro" id="IPR024486">
    <property type="entry name" value="DUF2617"/>
</dbReference>
<evidence type="ECO:0000313" key="1">
    <source>
        <dbReference type="EMBL" id="UOE17960.1"/>
    </source>
</evidence>
<dbReference type="KEGG" id="thao:NI17_013930"/>
<protein>
    <submittedName>
        <fullName evidence="1">DUF2617 family protein</fullName>
    </submittedName>
</protein>
<accession>A0A399G5D3</accession>
<gene>
    <name evidence="1" type="ORF">NI17_013930</name>
</gene>
<dbReference type="Proteomes" id="UP000265719">
    <property type="component" value="Chromosome"/>
</dbReference>
<sequence length="181" mass="19111">MHTTVDVPFSDTRAADLAWSITHPPVAPLATRTVRLAGARVELRVLGASHQVVLDHGTARLVETVACLPGAVGGLPGERAPRVPGVARHHFASSVRCLDPAEFTARTTAVRDRLADRPDALLATFPGDPLAVTALLATAAGPVLHWRSWHAYPQTGELVTTMSTTVLSPPPPGRETPGHGR</sequence>
<dbReference type="AlphaFoldDB" id="A0A399G5D3"/>
<keyword evidence="2" id="KW-1185">Reference proteome</keyword>
<organism evidence="1 2">
    <name type="scientific">Thermobifida halotolerans</name>
    <dbReference type="NCBI Taxonomy" id="483545"/>
    <lineage>
        <taxon>Bacteria</taxon>
        <taxon>Bacillati</taxon>
        <taxon>Actinomycetota</taxon>
        <taxon>Actinomycetes</taxon>
        <taxon>Streptosporangiales</taxon>
        <taxon>Nocardiopsidaceae</taxon>
        <taxon>Thermobifida</taxon>
    </lineage>
</organism>
<dbReference type="OrthoDB" id="4462506at2"/>
<proteinExistence type="predicted"/>